<dbReference type="AlphaFoldDB" id="A0AAV2GAF0"/>
<feature type="region of interest" description="Disordered" evidence="1">
    <location>
        <begin position="62"/>
        <end position="81"/>
    </location>
</feature>
<dbReference type="GO" id="GO:0004523">
    <property type="term" value="F:RNA-DNA hybrid ribonuclease activity"/>
    <property type="evidence" value="ECO:0007669"/>
    <property type="project" value="InterPro"/>
</dbReference>
<organism evidence="3 4">
    <name type="scientific">Linum trigynum</name>
    <dbReference type="NCBI Taxonomy" id="586398"/>
    <lineage>
        <taxon>Eukaryota</taxon>
        <taxon>Viridiplantae</taxon>
        <taxon>Streptophyta</taxon>
        <taxon>Embryophyta</taxon>
        <taxon>Tracheophyta</taxon>
        <taxon>Spermatophyta</taxon>
        <taxon>Magnoliopsida</taxon>
        <taxon>eudicotyledons</taxon>
        <taxon>Gunneridae</taxon>
        <taxon>Pentapetalae</taxon>
        <taxon>rosids</taxon>
        <taxon>fabids</taxon>
        <taxon>Malpighiales</taxon>
        <taxon>Linaceae</taxon>
        <taxon>Linum</taxon>
    </lineage>
</organism>
<evidence type="ECO:0000259" key="2">
    <source>
        <dbReference type="Pfam" id="PF13456"/>
    </source>
</evidence>
<keyword evidence="4" id="KW-1185">Reference proteome</keyword>
<name>A0AAV2GAF0_9ROSI</name>
<dbReference type="InterPro" id="IPR012337">
    <property type="entry name" value="RNaseH-like_sf"/>
</dbReference>
<gene>
    <name evidence="3" type="ORF">LTRI10_LOCUS47111</name>
</gene>
<dbReference type="PANTHER" id="PTHR34023:SF4">
    <property type="entry name" value="RNASE H TYPE-1 DOMAIN-CONTAINING PROTEIN"/>
    <property type="match status" value="1"/>
</dbReference>
<feature type="domain" description="RNase H type-1" evidence="2">
    <location>
        <begin position="2"/>
        <end position="55"/>
    </location>
</feature>
<reference evidence="3 4" key="1">
    <citation type="submission" date="2024-04" db="EMBL/GenBank/DDBJ databases">
        <authorList>
            <person name="Fracassetti M."/>
        </authorList>
    </citation>
    <scope>NUCLEOTIDE SEQUENCE [LARGE SCALE GENOMIC DNA]</scope>
</reference>
<accession>A0AAV2GAF0</accession>
<dbReference type="EMBL" id="OZ034821">
    <property type="protein sequence ID" value="CAL1407446.1"/>
    <property type="molecule type" value="Genomic_DNA"/>
</dbReference>
<evidence type="ECO:0000313" key="3">
    <source>
        <dbReference type="EMBL" id="CAL1407446.1"/>
    </source>
</evidence>
<dbReference type="CDD" id="cd06222">
    <property type="entry name" value="RNase_H_like"/>
    <property type="match status" value="1"/>
</dbReference>
<dbReference type="InterPro" id="IPR036397">
    <property type="entry name" value="RNaseH_sf"/>
</dbReference>
<evidence type="ECO:0000313" key="4">
    <source>
        <dbReference type="Proteomes" id="UP001497516"/>
    </source>
</evidence>
<protein>
    <recommendedName>
        <fullName evidence="2">RNase H type-1 domain-containing protein</fullName>
    </recommendedName>
</protein>
<dbReference type="Gene3D" id="3.30.420.10">
    <property type="entry name" value="Ribonuclease H-like superfamily/Ribonuclease H"/>
    <property type="match status" value="1"/>
</dbReference>
<evidence type="ECO:0000256" key="1">
    <source>
        <dbReference type="SAM" id="MobiDB-lite"/>
    </source>
</evidence>
<dbReference type="InterPro" id="IPR044730">
    <property type="entry name" value="RNase_H-like_dom_plant"/>
</dbReference>
<dbReference type="GO" id="GO:0003676">
    <property type="term" value="F:nucleic acid binding"/>
    <property type="evidence" value="ECO:0007669"/>
    <property type="project" value="InterPro"/>
</dbReference>
<dbReference type="Proteomes" id="UP001497516">
    <property type="component" value="Chromosome 8"/>
</dbReference>
<sequence>MDSRAAIQIIEAATNTHPHYHIVLQLRRMMQRNWEVRIEHIYREGNIVADFLASTADRACFTGRDSSDSGPRPAVAALTSL</sequence>
<dbReference type="Pfam" id="PF13456">
    <property type="entry name" value="RVT_3"/>
    <property type="match status" value="1"/>
</dbReference>
<dbReference type="PANTHER" id="PTHR34023">
    <property type="entry name" value="RNASE H DOMAIN-CONTAINING PROTEIN"/>
    <property type="match status" value="1"/>
</dbReference>
<dbReference type="SUPFAM" id="SSF53098">
    <property type="entry name" value="Ribonuclease H-like"/>
    <property type="match status" value="1"/>
</dbReference>
<dbReference type="InterPro" id="IPR002156">
    <property type="entry name" value="RNaseH_domain"/>
</dbReference>
<proteinExistence type="predicted"/>